<dbReference type="AlphaFoldDB" id="A0A1T1DIX1"/>
<sequence length="63" mass="7701">MVVPTFKKSIYKVQISTFFRIMSFLRRTHVKLFVLGRNHFFALYESSKCFTKTRFEFCVFMLF</sequence>
<accession>A0A1T1DIX1</accession>
<reference evidence="1 2" key="1">
    <citation type="submission" date="2017-02" db="EMBL/GenBank/DDBJ databases">
        <title>Comparative genomic analysis of Brazilian Leptospira kirschneri strains of different serogroups.</title>
        <authorList>
            <person name="Moreno L.Z."/>
            <person name="Miraglia F."/>
            <person name="Kremer F.S."/>
            <person name="Eslabao M.R."/>
            <person name="Lilenbaum W."/>
            <person name="Dellagostin O.A."/>
            <person name="Moreno A.M."/>
        </authorList>
    </citation>
    <scope>NUCLEOTIDE SEQUENCE [LARGE SCALE GENOMIC DNA]</scope>
    <source>
        <strain evidence="1 2">M110/06</strain>
    </source>
</reference>
<proteinExistence type="predicted"/>
<organism evidence="1 2">
    <name type="scientific">Leptospira kirschneri serovar Pomona</name>
    <dbReference type="NCBI Taxonomy" id="561005"/>
    <lineage>
        <taxon>Bacteria</taxon>
        <taxon>Pseudomonadati</taxon>
        <taxon>Spirochaetota</taxon>
        <taxon>Spirochaetia</taxon>
        <taxon>Leptospirales</taxon>
        <taxon>Leptospiraceae</taxon>
        <taxon>Leptospira</taxon>
    </lineage>
</organism>
<dbReference type="EMBL" id="MVIT01000074">
    <property type="protein sequence ID" value="OOV40804.1"/>
    <property type="molecule type" value="Genomic_DNA"/>
</dbReference>
<dbReference type="Proteomes" id="UP000191008">
    <property type="component" value="Unassembled WGS sequence"/>
</dbReference>
<gene>
    <name evidence="1" type="ORF">B1J93_15655</name>
</gene>
<protein>
    <submittedName>
        <fullName evidence="1">Uncharacterized protein</fullName>
    </submittedName>
</protein>
<evidence type="ECO:0000313" key="1">
    <source>
        <dbReference type="EMBL" id="OOV40804.1"/>
    </source>
</evidence>
<name>A0A1T1DIX1_9LEPT</name>
<comment type="caution">
    <text evidence="1">The sequence shown here is derived from an EMBL/GenBank/DDBJ whole genome shotgun (WGS) entry which is preliminary data.</text>
</comment>
<evidence type="ECO:0000313" key="2">
    <source>
        <dbReference type="Proteomes" id="UP000191008"/>
    </source>
</evidence>